<dbReference type="PANTHER" id="PTHR30560">
    <property type="entry name" value="TRIGGER FACTOR CHAPERONE AND PEPTIDYL-PROLYL CIS/TRANS ISOMERASE"/>
    <property type="match status" value="1"/>
</dbReference>
<gene>
    <name evidence="9" type="primary">tig</name>
    <name evidence="13" type="ORF">A2669_01655</name>
</gene>
<evidence type="ECO:0000313" key="13">
    <source>
        <dbReference type="EMBL" id="OGN06451.1"/>
    </source>
</evidence>
<comment type="similarity">
    <text evidence="2 9 11">Belongs to the FKBP-type PPIase family. Tig subfamily.</text>
</comment>
<feature type="domain" description="PPIase FKBP-type" evidence="12">
    <location>
        <begin position="161"/>
        <end position="246"/>
    </location>
</feature>
<evidence type="ECO:0000259" key="12">
    <source>
        <dbReference type="PROSITE" id="PS50059"/>
    </source>
</evidence>
<comment type="function">
    <text evidence="9">Involved in protein export. Acts as a chaperone by maintaining the newly synthesized protein in an open conformation. Functions as a peptidyl-prolyl cis-trans isomerase.</text>
</comment>
<dbReference type="Gene3D" id="1.10.3120.10">
    <property type="entry name" value="Trigger factor, C-terminal domain"/>
    <property type="match status" value="1"/>
</dbReference>
<dbReference type="Gene3D" id="3.30.70.1050">
    <property type="entry name" value="Trigger factor ribosome-binding domain"/>
    <property type="match status" value="1"/>
</dbReference>
<dbReference type="PIRSF" id="PIRSF003095">
    <property type="entry name" value="Trigger_factor"/>
    <property type="match status" value="1"/>
</dbReference>
<dbReference type="PROSITE" id="PS50059">
    <property type="entry name" value="FKBP_PPIASE"/>
    <property type="match status" value="1"/>
</dbReference>
<evidence type="ECO:0000256" key="10">
    <source>
        <dbReference type="PROSITE-ProRule" id="PRU00277"/>
    </source>
</evidence>
<dbReference type="Gene3D" id="3.10.50.40">
    <property type="match status" value="1"/>
</dbReference>
<evidence type="ECO:0000256" key="11">
    <source>
        <dbReference type="RuleBase" id="RU003914"/>
    </source>
</evidence>
<dbReference type="InterPro" id="IPR036611">
    <property type="entry name" value="Trigger_fac_ribosome-bd_sf"/>
</dbReference>
<protein>
    <recommendedName>
        <fullName evidence="4 9">Trigger factor</fullName>
        <shortName evidence="9">TF</shortName>
        <ecNumber evidence="3 9">5.2.1.8</ecNumber>
    </recommendedName>
    <alternativeName>
        <fullName evidence="8 9">PPIase</fullName>
    </alternativeName>
</protein>
<evidence type="ECO:0000256" key="5">
    <source>
        <dbReference type="ARBA" id="ARBA00023110"/>
    </source>
</evidence>
<evidence type="ECO:0000256" key="7">
    <source>
        <dbReference type="ARBA" id="ARBA00023235"/>
    </source>
</evidence>
<dbReference type="PANTHER" id="PTHR30560:SF3">
    <property type="entry name" value="TRIGGER FACTOR-LIKE PROTEIN TIG, CHLOROPLASTIC"/>
    <property type="match status" value="1"/>
</dbReference>
<evidence type="ECO:0000256" key="9">
    <source>
        <dbReference type="HAMAP-Rule" id="MF_00303"/>
    </source>
</evidence>
<evidence type="ECO:0000256" key="8">
    <source>
        <dbReference type="ARBA" id="ARBA00029986"/>
    </source>
</evidence>
<keyword evidence="6 9" id="KW-0143">Chaperone</keyword>
<dbReference type="SUPFAM" id="SSF102735">
    <property type="entry name" value="Trigger factor ribosome-binding domain"/>
    <property type="match status" value="1"/>
</dbReference>
<evidence type="ECO:0000313" key="14">
    <source>
        <dbReference type="Proteomes" id="UP000177605"/>
    </source>
</evidence>
<comment type="subcellular location">
    <subcellularLocation>
        <location evidence="9">Cytoplasm</location>
    </subcellularLocation>
    <text evidence="9">About half TF is bound to the ribosome near the polypeptide exit tunnel while the other half is free in the cytoplasm.</text>
</comment>
<dbReference type="InterPro" id="IPR037041">
    <property type="entry name" value="Trigger_fac_C_sf"/>
</dbReference>
<dbReference type="EC" id="5.2.1.8" evidence="3 9"/>
<dbReference type="Proteomes" id="UP000177605">
    <property type="component" value="Unassembled WGS sequence"/>
</dbReference>
<dbReference type="InterPro" id="IPR046357">
    <property type="entry name" value="PPIase_dom_sf"/>
</dbReference>
<dbReference type="InterPro" id="IPR005215">
    <property type="entry name" value="Trig_fac"/>
</dbReference>
<evidence type="ECO:0000256" key="4">
    <source>
        <dbReference type="ARBA" id="ARBA00016902"/>
    </source>
</evidence>
<reference evidence="13 14" key="1">
    <citation type="journal article" date="2016" name="Nat. Commun.">
        <title>Thousands of microbial genomes shed light on interconnected biogeochemical processes in an aquifer system.</title>
        <authorList>
            <person name="Anantharaman K."/>
            <person name="Brown C.T."/>
            <person name="Hug L.A."/>
            <person name="Sharon I."/>
            <person name="Castelle C.J."/>
            <person name="Probst A.J."/>
            <person name="Thomas B.C."/>
            <person name="Singh A."/>
            <person name="Wilkins M.J."/>
            <person name="Karaoz U."/>
            <person name="Brodie E.L."/>
            <person name="Williams K.H."/>
            <person name="Hubbard S.S."/>
            <person name="Banfield J.F."/>
        </authorList>
    </citation>
    <scope>NUCLEOTIDE SEQUENCE [LARGE SCALE GENOMIC DNA]</scope>
</reference>
<dbReference type="SUPFAM" id="SSF54534">
    <property type="entry name" value="FKBP-like"/>
    <property type="match status" value="1"/>
</dbReference>
<comment type="catalytic activity">
    <reaction evidence="1 9 10">
        <text>[protein]-peptidylproline (omega=180) = [protein]-peptidylproline (omega=0)</text>
        <dbReference type="Rhea" id="RHEA:16237"/>
        <dbReference type="Rhea" id="RHEA-COMP:10747"/>
        <dbReference type="Rhea" id="RHEA-COMP:10748"/>
        <dbReference type="ChEBI" id="CHEBI:83833"/>
        <dbReference type="ChEBI" id="CHEBI:83834"/>
        <dbReference type="EC" id="5.2.1.8"/>
    </reaction>
</comment>
<dbReference type="GO" id="GO:0043022">
    <property type="term" value="F:ribosome binding"/>
    <property type="evidence" value="ECO:0007669"/>
    <property type="project" value="TreeGrafter"/>
</dbReference>
<comment type="domain">
    <text evidence="9">Consists of 3 domains; the N-terminus binds the ribosome, the middle domain has PPIase activity, while the C-terminus has intrinsic chaperone activity on its own.</text>
</comment>
<evidence type="ECO:0000256" key="3">
    <source>
        <dbReference type="ARBA" id="ARBA00013194"/>
    </source>
</evidence>
<sequence>MTSSHTQAGNGWLNLTVELTGEDLVGYVRDAEESLAQELKVDGFRPGKVPREVVRQRVGETAILEAALQAAVEHSLAQTIAKEKFDVIETADLSVKENSSSKLLYSVKIRVFPEVKLPALASVKIPRRDVLVTPEEIDQALAEIKAARAVLADKNGPAAAGDRIEIDFTIRRDGKTIENGESKNHPVLIGKGNFVPGFEDQLVGLSKGDSKQFSLEIPRDFANKDIAGRKLDFEVRVLDVKSVTLPEMTDQFARTLGKFDNIDQLILSVKDGLMLEKTGKETERVRQEITRALAEKSACKVSPEMVENQLASMVQSFDQDLHRHDMELGVYLAKIGKTQEDLKKEWRPEAERQVKLALISHAVARDNDITVTKEETDEALESLIQTAMLREGSSPSNLNIERLRSTIQSRLLNEKVLEFLERVCAVLPSAKS</sequence>
<dbReference type="GO" id="GO:0051083">
    <property type="term" value="P:'de novo' cotranslational protein folding"/>
    <property type="evidence" value="ECO:0007669"/>
    <property type="project" value="TreeGrafter"/>
</dbReference>
<dbReference type="NCBIfam" id="TIGR00115">
    <property type="entry name" value="tig"/>
    <property type="match status" value="1"/>
</dbReference>
<dbReference type="HAMAP" id="MF_00303">
    <property type="entry name" value="Trigger_factor_Tig"/>
    <property type="match status" value="1"/>
</dbReference>
<dbReference type="GO" id="GO:0003755">
    <property type="term" value="F:peptidyl-prolyl cis-trans isomerase activity"/>
    <property type="evidence" value="ECO:0007669"/>
    <property type="project" value="UniProtKB-UniRule"/>
</dbReference>
<keyword evidence="9 11" id="KW-0131">Cell cycle</keyword>
<accession>A0A1F8EZZ3</accession>
<dbReference type="InterPro" id="IPR027304">
    <property type="entry name" value="Trigger_fact/SurA_dom_sf"/>
</dbReference>
<dbReference type="InterPro" id="IPR001179">
    <property type="entry name" value="PPIase_FKBP_dom"/>
</dbReference>
<dbReference type="GO" id="GO:0051301">
    <property type="term" value="P:cell division"/>
    <property type="evidence" value="ECO:0007669"/>
    <property type="project" value="UniProtKB-KW"/>
</dbReference>
<dbReference type="SUPFAM" id="SSF109998">
    <property type="entry name" value="Triger factor/SurA peptide-binding domain-like"/>
    <property type="match status" value="1"/>
</dbReference>
<name>A0A1F8EZZ3_9BACT</name>
<keyword evidence="7 9" id="KW-0413">Isomerase</keyword>
<dbReference type="Pfam" id="PF00254">
    <property type="entry name" value="FKBP_C"/>
    <property type="match status" value="1"/>
</dbReference>
<dbReference type="InterPro" id="IPR008881">
    <property type="entry name" value="Trigger_fac_ribosome-bd_bac"/>
</dbReference>
<proteinExistence type="inferred from homology"/>
<evidence type="ECO:0000256" key="1">
    <source>
        <dbReference type="ARBA" id="ARBA00000971"/>
    </source>
</evidence>
<evidence type="ECO:0000256" key="6">
    <source>
        <dbReference type="ARBA" id="ARBA00023186"/>
    </source>
</evidence>
<keyword evidence="5 9" id="KW-0697">Rotamase</keyword>
<dbReference type="GO" id="GO:0015031">
    <property type="term" value="P:protein transport"/>
    <property type="evidence" value="ECO:0007669"/>
    <property type="project" value="UniProtKB-UniRule"/>
</dbReference>
<keyword evidence="9 11" id="KW-0132">Cell division</keyword>
<keyword evidence="9" id="KW-0963">Cytoplasm</keyword>
<dbReference type="InterPro" id="IPR008880">
    <property type="entry name" value="Trigger_fac_C"/>
</dbReference>
<dbReference type="GO" id="GO:0044183">
    <property type="term" value="F:protein folding chaperone"/>
    <property type="evidence" value="ECO:0007669"/>
    <property type="project" value="TreeGrafter"/>
</dbReference>
<dbReference type="Pfam" id="PF05698">
    <property type="entry name" value="Trigger_C"/>
    <property type="match status" value="1"/>
</dbReference>
<dbReference type="AlphaFoldDB" id="A0A1F8EZZ3"/>
<evidence type="ECO:0000256" key="2">
    <source>
        <dbReference type="ARBA" id="ARBA00005464"/>
    </source>
</evidence>
<dbReference type="GO" id="GO:0005737">
    <property type="term" value="C:cytoplasm"/>
    <property type="evidence" value="ECO:0007669"/>
    <property type="project" value="UniProtKB-SubCell"/>
</dbReference>
<dbReference type="Pfam" id="PF05697">
    <property type="entry name" value="Trigger_N"/>
    <property type="match status" value="1"/>
</dbReference>
<dbReference type="GO" id="GO:0043335">
    <property type="term" value="P:protein unfolding"/>
    <property type="evidence" value="ECO:0007669"/>
    <property type="project" value="TreeGrafter"/>
</dbReference>
<dbReference type="EMBL" id="MGJM01000014">
    <property type="protein sequence ID" value="OGN06451.1"/>
    <property type="molecule type" value="Genomic_DNA"/>
</dbReference>
<comment type="caution">
    <text evidence="13">The sequence shown here is derived from an EMBL/GenBank/DDBJ whole genome shotgun (WGS) entry which is preliminary data.</text>
</comment>
<organism evidence="13 14">
    <name type="scientific">Candidatus Yanofskybacteria bacterium RIFCSPHIGHO2_01_FULL_48_25b</name>
    <dbReference type="NCBI Taxonomy" id="1802672"/>
    <lineage>
        <taxon>Bacteria</taxon>
        <taxon>Candidatus Yanofskyibacteriota</taxon>
    </lineage>
</organism>